<dbReference type="Proteomes" id="UP000193144">
    <property type="component" value="Unassembled WGS sequence"/>
</dbReference>
<evidence type="ECO:0000313" key="2">
    <source>
        <dbReference type="Proteomes" id="UP000193144"/>
    </source>
</evidence>
<evidence type="ECO:0000313" key="1">
    <source>
        <dbReference type="EMBL" id="ORY13095.1"/>
    </source>
</evidence>
<gene>
    <name evidence="1" type="ORF">BCR34DRAFT_481583</name>
</gene>
<protein>
    <recommendedName>
        <fullName evidence="3">Fungal N-terminal domain-containing protein</fullName>
    </recommendedName>
</protein>
<dbReference type="AlphaFoldDB" id="A0A1Y1ZTH5"/>
<evidence type="ECO:0008006" key="3">
    <source>
        <dbReference type="Google" id="ProtNLM"/>
    </source>
</evidence>
<organism evidence="1 2">
    <name type="scientific">Clohesyomyces aquaticus</name>
    <dbReference type="NCBI Taxonomy" id="1231657"/>
    <lineage>
        <taxon>Eukaryota</taxon>
        <taxon>Fungi</taxon>
        <taxon>Dikarya</taxon>
        <taxon>Ascomycota</taxon>
        <taxon>Pezizomycotina</taxon>
        <taxon>Dothideomycetes</taxon>
        <taxon>Pleosporomycetidae</taxon>
        <taxon>Pleosporales</taxon>
        <taxon>Lindgomycetaceae</taxon>
        <taxon>Clohesyomyces</taxon>
    </lineage>
</organism>
<dbReference type="OrthoDB" id="195446at2759"/>
<name>A0A1Y1ZTH5_9PLEO</name>
<accession>A0A1Y1ZTH5</accession>
<dbReference type="EMBL" id="MCFA01000045">
    <property type="protein sequence ID" value="ORY13095.1"/>
    <property type="molecule type" value="Genomic_DNA"/>
</dbReference>
<proteinExistence type="predicted"/>
<reference evidence="1 2" key="1">
    <citation type="submission" date="2016-07" db="EMBL/GenBank/DDBJ databases">
        <title>Pervasive Adenine N6-methylation of Active Genes in Fungi.</title>
        <authorList>
            <consortium name="DOE Joint Genome Institute"/>
            <person name="Mondo S.J."/>
            <person name="Dannebaum R.O."/>
            <person name="Kuo R.C."/>
            <person name="Labutti K."/>
            <person name="Haridas S."/>
            <person name="Kuo A."/>
            <person name="Salamov A."/>
            <person name="Ahrendt S.R."/>
            <person name="Lipzen A."/>
            <person name="Sullivan W."/>
            <person name="Andreopoulos W.B."/>
            <person name="Clum A."/>
            <person name="Lindquist E."/>
            <person name="Daum C."/>
            <person name="Ramamoorthy G.K."/>
            <person name="Gryganskyi A."/>
            <person name="Culley D."/>
            <person name="Magnuson J.K."/>
            <person name="James T.Y."/>
            <person name="O'Malley M.A."/>
            <person name="Stajich J.E."/>
            <person name="Spatafora J.W."/>
            <person name="Visel A."/>
            <person name="Grigoriev I.V."/>
        </authorList>
    </citation>
    <scope>NUCLEOTIDE SEQUENCE [LARGE SCALE GENOMIC DNA]</scope>
    <source>
        <strain evidence="1 2">CBS 115471</strain>
    </source>
</reference>
<comment type="caution">
    <text evidence="1">The sequence shown here is derived from an EMBL/GenBank/DDBJ whole genome shotgun (WGS) entry which is preliminary data.</text>
</comment>
<sequence length="137" mass="15583">MEPVSAAASVIAILQLTSKVIEYLDNVRRAQNDRARLAIEASNLYNLLTILRYRLGEGRSNKAWYTVIRSLGVPGGPLDQYKHTLEQLRRKLQSRSGTNNMGQALLWRFNKEEVTGFLSRMESLKNLIPIGLEMDHL</sequence>
<keyword evidence="2" id="KW-1185">Reference proteome</keyword>